<proteinExistence type="predicted"/>
<sequence length="230" mass="25019">MNSRSAASAQEKVIAEICKLASPKPDKVKGFSSFLRSIIREHGEDFKSAEWLPYQSGIVSSLDRLAAPYTKKVPHDIISELRTYVDEPWKLTASERARATLLMAGLGAAANVDLAEIPLSALKKAAVTARKEAGGFPRNGVQRKNPRFGAVVKALLIGARECGGKLTFSGKSGVAEGPLIDALKLLGPLMPTVIKEDIDSSSYRLKQLNAWRAEVKEYFKSYPSEDTQEA</sequence>
<protein>
    <submittedName>
        <fullName evidence="1">Uncharacterized protein</fullName>
    </submittedName>
</protein>
<evidence type="ECO:0000313" key="2">
    <source>
        <dbReference type="Proteomes" id="UP001144323"/>
    </source>
</evidence>
<comment type="caution">
    <text evidence="1">The sequence shown here is derived from an EMBL/GenBank/DDBJ whole genome shotgun (WGS) entry which is preliminary data.</text>
</comment>
<name>A0A9W6GU79_9HYPH</name>
<dbReference type="EMBL" id="BSEC01000001">
    <property type="protein sequence ID" value="GLI92986.1"/>
    <property type="molecule type" value="Genomic_DNA"/>
</dbReference>
<keyword evidence="2" id="KW-1185">Reference proteome</keyword>
<dbReference type="Proteomes" id="UP001144323">
    <property type="component" value="Unassembled WGS sequence"/>
</dbReference>
<evidence type="ECO:0000313" key="1">
    <source>
        <dbReference type="EMBL" id="GLI92986.1"/>
    </source>
</evidence>
<accession>A0A9W6GU79</accession>
<gene>
    <name evidence="1" type="ORF">LMG27198_19780</name>
</gene>
<dbReference type="AlphaFoldDB" id="A0A9W6GU79"/>
<organism evidence="1 2">
    <name type="scientific">Methylocystis echinoides</name>
    <dbReference type="NCBI Taxonomy" id="29468"/>
    <lineage>
        <taxon>Bacteria</taxon>
        <taxon>Pseudomonadati</taxon>
        <taxon>Pseudomonadota</taxon>
        <taxon>Alphaproteobacteria</taxon>
        <taxon>Hyphomicrobiales</taxon>
        <taxon>Methylocystaceae</taxon>
        <taxon>Methylocystis</taxon>
    </lineage>
</organism>
<reference evidence="1" key="1">
    <citation type="journal article" date="2023" name="Int. J. Syst. Evol. Microbiol.">
        <title>Methylocystis iwaonis sp. nov., a type II methane-oxidizing bacterium from surface soil of a rice paddy field in Japan, and emended description of the genus Methylocystis (ex Whittenbury et al. 1970) Bowman et al. 1993.</title>
        <authorList>
            <person name="Kaise H."/>
            <person name="Sawadogo J.B."/>
            <person name="Alam M.S."/>
            <person name="Ueno C."/>
            <person name="Dianou D."/>
            <person name="Shinjo R."/>
            <person name="Asakawa S."/>
        </authorList>
    </citation>
    <scope>NUCLEOTIDE SEQUENCE</scope>
    <source>
        <strain evidence="1">LMG27198</strain>
    </source>
</reference>